<reference evidence="2" key="1">
    <citation type="journal article" date="2020" name="Stud. Mycol.">
        <title>101 Dothideomycetes genomes: a test case for predicting lifestyles and emergence of pathogens.</title>
        <authorList>
            <person name="Haridas S."/>
            <person name="Albert R."/>
            <person name="Binder M."/>
            <person name="Bloem J."/>
            <person name="Labutti K."/>
            <person name="Salamov A."/>
            <person name="Andreopoulos B."/>
            <person name="Baker S."/>
            <person name="Barry K."/>
            <person name="Bills G."/>
            <person name="Bluhm B."/>
            <person name="Cannon C."/>
            <person name="Castanera R."/>
            <person name="Culley D."/>
            <person name="Daum C."/>
            <person name="Ezra D."/>
            <person name="Gonzalez J."/>
            <person name="Henrissat B."/>
            <person name="Kuo A."/>
            <person name="Liang C."/>
            <person name="Lipzen A."/>
            <person name="Lutzoni F."/>
            <person name="Magnuson J."/>
            <person name="Mondo S."/>
            <person name="Nolan M."/>
            <person name="Ohm R."/>
            <person name="Pangilinan J."/>
            <person name="Park H.-J."/>
            <person name="Ramirez L."/>
            <person name="Alfaro M."/>
            <person name="Sun H."/>
            <person name="Tritt A."/>
            <person name="Yoshinaga Y."/>
            <person name="Zwiers L.-H."/>
            <person name="Turgeon B."/>
            <person name="Goodwin S."/>
            <person name="Spatafora J."/>
            <person name="Crous P."/>
            <person name="Grigoriev I."/>
        </authorList>
    </citation>
    <scope>NUCLEOTIDE SEQUENCE</scope>
    <source>
        <strain evidence="2">CBS 122367</strain>
    </source>
</reference>
<evidence type="ECO:0000256" key="1">
    <source>
        <dbReference type="SAM" id="Phobius"/>
    </source>
</evidence>
<organism evidence="2 3">
    <name type="scientific">Lentithecium fluviatile CBS 122367</name>
    <dbReference type="NCBI Taxonomy" id="1168545"/>
    <lineage>
        <taxon>Eukaryota</taxon>
        <taxon>Fungi</taxon>
        <taxon>Dikarya</taxon>
        <taxon>Ascomycota</taxon>
        <taxon>Pezizomycotina</taxon>
        <taxon>Dothideomycetes</taxon>
        <taxon>Pleosporomycetidae</taxon>
        <taxon>Pleosporales</taxon>
        <taxon>Massarineae</taxon>
        <taxon>Lentitheciaceae</taxon>
        <taxon>Lentithecium</taxon>
    </lineage>
</organism>
<dbReference type="Proteomes" id="UP000799291">
    <property type="component" value="Unassembled WGS sequence"/>
</dbReference>
<dbReference type="AlphaFoldDB" id="A0A6G1IHN9"/>
<evidence type="ECO:0000313" key="2">
    <source>
        <dbReference type="EMBL" id="KAF2677645.1"/>
    </source>
</evidence>
<dbReference type="OrthoDB" id="5835829at2759"/>
<name>A0A6G1IHN9_9PLEO</name>
<keyword evidence="1" id="KW-0812">Transmembrane</keyword>
<keyword evidence="1" id="KW-0472">Membrane</keyword>
<gene>
    <name evidence="2" type="ORF">K458DRAFT_395713</name>
</gene>
<keyword evidence="3" id="KW-1185">Reference proteome</keyword>
<proteinExistence type="predicted"/>
<keyword evidence="1" id="KW-1133">Transmembrane helix</keyword>
<evidence type="ECO:0000313" key="3">
    <source>
        <dbReference type="Proteomes" id="UP000799291"/>
    </source>
</evidence>
<accession>A0A6G1IHN9</accession>
<protein>
    <submittedName>
        <fullName evidence="2">Uncharacterized protein</fullName>
    </submittedName>
</protein>
<feature type="transmembrane region" description="Helical" evidence="1">
    <location>
        <begin position="75"/>
        <end position="97"/>
    </location>
</feature>
<dbReference type="EMBL" id="MU005620">
    <property type="protein sequence ID" value="KAF2677645.1"/>
    <property type="molecule type" value="Genomic_DNA"/>
</dbReference>
<sequence>MALIHRTLALGIVPLAALILFQVFSPTTSRTIQHAILLYLSKTPLSNVFPGNLPPPSETPLFIAAMIQWSHVEKVASVALALAELGYLITFITARVFQDHIRKLHPNIQFVPM</sequence>